<evidence type="ECO:0000256" key="1">
    <source>
        <dbReference type="ARBA" id="ARBA00009986"/>
    </source>
</evidence>
<feature type="active site" evidence="3">
    <location>
        <position position="252"/>
    </location>
</feature>
<comment type="caution">
    <text evidence="6">The sequence shown here is derived from an EMBL/GenBank/DDBJ whole genome shotgun (WGS) entry which is preliminary data.</text>
</comment>
<dbReference type="InterPro" id="IPR029510">
    <property type="entry name" value="Ald_DH_CS_GLU"/>
</dbReference>
<dbReference type="EC" id="1.2.1.20" evidence="6"/>
<evidence type="ECO:0000313" key="7">
    <source>
        <dbReference type="Proteomes" id="UP000590225"/>
    </source>
</evidence>
<dbReference type="Gene3D" id="3.40.605.10">
    <property type="entry name" value="Aldehyde Dehydrogenase, Chain A, domain 1"/>
    <property type="match status" value="1"/>
</dbReference>
<dbReference type="InterPro" id="IPR050740">
    <property type="entry name" value="Aldehyde_DH_Superfamily"/>
</dbReference>
<keyword evidence="2 4" id="KW-0560">Oxidoreductase</keyword>
<reference evidence="6 7" key="1">
    <citation type="submission" date="2020-07" db="EMBL/GenBank/DDBJ databases">
        <title>Above-ground endophytic microbial communities from plants in different locations in the United States.</title>
        <authorList>
            <person name="Frank C."/>
        </authorList>
    </citation>
    <scope>NUCLEOTIDE SEQUENCE [LARGE SCALE GENOMIC DNA]</scope>
    <source>
        <strain evidence="6 7">WPL5_2</strain>
    </source>
</reference>
<dbReference type="EC" id="1.2.1.79" evidence="6"/>
<dbReference type="AlphaFoldDB" id="A0AAW3T9Q6"/>
<dbReference type="EMBL" id="JACGXP010000003">
    <property type="protein sequence ID" value="MBA8991152.1"/>
    <property type="molecule type" value="Genomic_DNA"/>
</dbReference>
<dbReference type="PANTHER" id="PTHR43353">
    <property type="entry name" value="SUCCINATE-SEMIALDEHYDE DEHYDROGENASE, MITOCHONDRIAL"/>
    <property type="match status" value="1"/>
</dbReference>
<proteinExistence type="inferred from homology"/>
<name>A0AAW3T9Q6_9MICO</name>
<dbReference type="InterPro" id="IPR015590">
    <property type="entry name" value="Aldehyde_DH_dom"/>
</dbReference>
<accession>A0AAW3T9Q6</accession>
<organism evidence="6 7">
    <name type="scientific">Curtobacterium pusillum</name>
    <dbReference type="NCBI Taxonomy" id="69373"/>
    <lineage>
        <taxon>Bacteria</taxon>
        <taxon>Bacillati</taxon>
        <taxon>Actinomycetota</taxon>
        <taxon>Actinomycetes</taxon>
        <taxon>Micrococcales</taxon>
        <taxon>Microbacteriaceae</taxon>
        <taxon>Curtobacterium</taxon>
    </lineage>
</organism>
<evidence type="ECO:0000256" key="4">
    <source>
        <dbReference type="RuleBase" id="RU003345"/>
    </source>
</evidence>
<evidence type="ECO:0000313" key="6">
    <source>
        <dbReference type="EMBL" id="MBA8991152.1"/>
    </source>
</evidence>
<dbReference type="SUPFAM" id="SSF53720">
    <property type="entry name" value="ALDH-like"/>
    <property type="match status" value="1"/>
</dbReference>
<sequence>MTDVTALLDAAVATSDPWRGDDTFDVLDPATDEVVRTVPSATPETARQSADVAAAALGPWAASTPRSRAEILRRTFEIMEGEAEAIARVIVAENGKALADARSETHYAADFFRWYSEEAVRLDGSLGRSPSGGNRILTSHKPIGVAALVTPWNFPAAMATRKIAPALAAGCTVVLKPASETPITALVIADVLRRAGVPEGVVHVLPSAHSSAIVGELLAHPAVRKLSFTGSTEVGKVLLRSAADRVVSASMELGGNAPFVVLPGADVDAAVAGAMLAKMRNGGQACTAANRFIVHESVAEAFVDRFSAAMGSLAMGPGHDERNQLGPVINRAAQRDMQSLVDQALASGGRARTGGAVPVGPGSFYPATVVADVPGDAPVLREEIFGPVAPVSVVGSVDEAVRLANATEVGLAGYVYAGDLAQGLAVAERLDVGMVGLNRGVVSDPAAPFGGVKESGLGREGAEEGILEYTEVQMIATQW</sequence>
<dbReference type="EC" id="1.2.1.16" evidence="6"/>
<evidence type="ECO:0000259" key="5">
    <source>
        <dbReference type="Pfam" id="PF00171"/>
    </source>
</evidence>
<dbReference type="GO" id="GO:0036243">
    <property type="term" value="F:succinate-semialdehyde dehydrogenase (NADP+) activity"/>
    <property type="evidence" value="ECO:0007669"/>
    <property type="project" value="UniProtKB-EC"/>
</dbReference>
<dbReference type="RefSeq" id="WP_182516341.1">
    <property type="nucleotide sequence ID" value="NZ_JACGXP010000003.1"/>
</dbReference>
<dbReference type="FunFam" id="3.40.605.10:FF:000007">
    <property type="entry name" value="NAD/NADP-dependent betaine aldehyde dehydrogenase"/>
    <property type="match status" value="1"/>
</dbReference>
<dbReference type="InterPro" id="IPR016162">
    <property type="entry name" value="Ald_DH_N"/>
</dbReference>
<evidence type="ECO:0000256" key="2">
    <source>
        <dbReference type="ARBA" id="ARBA00023002"/>
    </source>
</evidence>
<dbReference type="Proteomes" id="UP000590225">
    <property type="component" value="Unassembled WGS sequence"/>
</dbReference>
<feature type="domain" description="Aldehyde dehydrogenase" evidence="5">
    <location>
        <begin position="22"/>
        <end position="475"/>
    </location>
</feature>
<dbReference type="PANTHER" id="PTHR43353:SF5">
    <property type="entry name" value="SUCCINATE-SEMIALDEHYDE DEHYDROGENASE, MITOCHONDRIAL"/>
    <property type="match status" value="1"/>
</dbReference>
<comment type="similarity">
    <text evidence="1 4">Belongs to the aldehyde dehydrogenase family.</text>
</comment>
<dbReference type="InterPro" id="IPR016161">
    <property type="entry name" value="Ald_DH/histidinol_DH"/>
</dbReference>
<dbReference type="PROSITE" id="PS00687">
    <property type="entry name" value="ALDEHYDE_DEHYDR_GLU"/>
    <property type="match status" value="1"/>
</dbReference>
<dbReference type="Pfam" id="PF00171">
    <property type="entry name" value="Aldedh"/>
    <property type="match status" value="1"/>
</dbReference>
<evidence type="ECO:0000256" key="3">
    <source>
        <dbReference type="PROSITE-ProRule" id="PRU10007"/>
    </source>
</evidence>
<dbReference type="CDD" id="cd07103">
    <property type="entry name" value="ALDH_F5_SSADH_GabD"/>
    <property type="match status" value="1"/>
</dbReference>
<gene>
    <name evidence="6" type="ORF">FHW23_002417</name>
</gene>
<dbReference type="Gene3D" id="3.40.309.10">
    <property type="entry name" value="Aldehyde Dehydrogenase, Chain A, domain 2"/>
    <property type="match status" value="1"/>
</dbReference>
<dbReference type="InterPro" id="IPR016163">
    <property type="entry name" value="Ald_DH_C"/>
</dbReference>
<protein>
    <submittedName>
        <fullName evidence="6">Succinate-semialdehyde dehydrogenase/glutarate-semialdehyde dehydrogenase</fullName>
        <ecNumber evidence="6">1.2.1.16</ecNumber>
        <ecNumber evidence="6">1.2.1.20</ecNumber>
        <ecNumber evidence="6">1.2.1.79</ecNumber>
    </submittedName>
</protein>
<dbReference type="GO" id="GO:0009450">
    <property type="term" value="P:gamma-aminobutyric acid catabolic process"/>
    <property type="evidence" value="ECO:0007669"/>
    <property type="project" value="TreeGrafter"/>
</dbReference>
<dbReference type="GO" id="GO:0004777">
    <property type="term" value="F:succinate-semialdehyde dehydrogenase (NAD+) activity"/>
    <property type="evidence" value="ECO:0007669"/>
    <property type="project" value="TreeGrafter"/>
</dbReference>
<dbReference type="GO" id="GO:0102810">
    <property type="term" value="F:glutarate-semialdehyde dehydrogenase (NADP+) activity"/>
    <property type="evidence" value="ECO:0007669"/>
    <property type="project" value="UniProtKB-EC"/>
</dbReference>